<evidence type="ECO:0000313" key="2">
    <source>
        <dbReference type="EMBL" id="MYM61593.1"/>
    </source>
</evidence>
<comment type="caution">
    <text evidence="2">The sequence shown here is derived from an EMBL/GenBank/DDBJ whole genome shotgun (WGS) entry which is preliminary data.</text>
</comment>
<dbReference type="RefSeq" id="WP_160933107.1">
    <property type="nucleotide sequence ID" value="NZ_WWEU01000017.1"/>
</dbReference>
<feature type="region of interest" description="Disordered" evidence="1">
    <location>
        <begin position="209"/>
        <end position="266"/>
    </location>
</feature>
<reference evidence="2 3" key="1">
    <citation type="submission" date="2020-01" db="EMBL/GenBank/DDBJ databases">
        <title>Draft Genome Sequence of Vibrio sp. strain OCN044, Isolated from a Healthy Coral at Palmyra Atoll.</title>
        <authorList>
            <person name="Videau P."/>
            <person name="Loughran R."/>
            <person name="Esquivel A."/>
            <person name="Deadmond M."/>
            <person name="Paddock B.E."/>
            <person name="Saw J.H."/>
            <person name="Ushijima B."/>
        </authorList>
    </citation>
    <scope>NUCLEOTIDE SEQUENCE [LARGE SCALE GENOMIC DNA]</scope>
    <source>
        <strain evidence="2 3">OCN044</strain>
    </source>
</reference>
<protein>
    <submittedName>
        <fullName evidence="2">Uncharacterized protein</fullName>
    </submittedName>
</protein>
<organism evidence="2 3">
    <name type="scientific">Vibrio tetraodonis subsp. pristinus</name>
    <dbReference type="NCBI Taxonomy" id="2695891"/>
    <lineage>
        <taxon>Bacteria</taxon>
        <taxon>Pseudomonadati</taxon>
        <taxon>Pseudomonadota</taxon>
        <taxon>Gammaproteobacteria</taxon>
        <taxon>Vibrionales</taxon>
        <taxon>Vibrionaceae</taxon>
        <taxon>Vibrio</taxon>
    </lineage>
</organism>
<gene>
    <name evidence="2" type="ORF">GTG28_20545</name>
</gene>
<evidence type="ECO:0000256" key="1">
    <source>
        <dbReference type="SAM" id="MobiDB-lite"/>
    </source>
</evidence>
<sequence length="298" mass="34367">MDKSAPTWCPKQQANPDHEKACSLIKSVFNIDVPYSAGFALTKLVAKMAKNYKEFIKLEGFDKYRSDHAHNCHRFIAFGMLHTNLDNNIVFAPRRVGDKWVYTEVDNKYFSKQLGLSDSCIDDVIFTCRTEGYYFSQERYEYELESGKKVFKGKKSVKRFAVKLIAEMVESVTDFVRACAQHAKKAVKFVSDQQAKFGFQTTTENTSRGYAKSAAAQRVNRRLKRERRKAERIADAKRRLDDEKQKQAQSNARPVLSESQKQDEKDRRARMIELAIDGHSREKIKELLALEFPHLSTA</sequence>
<dbReference type="AlphaFoldDB" id="A0A6L8M162"/>
<keyword evidence="3" id="KW-1185">Reference proteome</keyword>
<name>A0A6L8M162_9VIBR</name>
<dbReference type="EMBL" id="WWEU01000017">
    <property type="protein sequence ID" value="MYM61593.1"/>
    <property type="molecule type" value="Genomic_DNA"/>
</dbReference>
<evidence type="ECO:0000313" key="3">
    <source>
        <dbReference type="Proteomes" id="UP000478571"/>
    </source>
</evidence>
<accession>A0A6L8M162</accession>
<proteinExistence type="predicted"/>
<feature type="compositionally biased region" description="Basic and acidic residues" evidence="1">
    <location>
        <begin position="228"/>
        <end position="246"/>
    </location>
</feature>
<dbReference type="Proteomes" id="UP000478571">
    <property type="component" value="Unassembled WGS sequence"/>
</dbReference>